<gene>
    <name evidence="1" type="ORF">DWZ89_04885</name>
</gene>
<dbReference type="Gene3D" id="1.10.287.1080">
    <property type="entry name" value="MazG-like"/>
    <property type="match status" value="1"/>
</dbReference>
<accession>A0A3E2TAX2</accession>
<dbReference type="EMBL" id="QVEQ01000003">
    <property type="protein sequence ID" value="RGB71841.1"/>
    <property type="molecule type" value="Genomic_DNA"/>
</dbReference>
<comment type="caution">
    <text evidence="1">The sequence shown here is derived from an EMBL/GenBank/DDBJ whole genome shotgun (WGS) entry which is preliminary data.</text>
</comment>
<dbReference type="SUPFAM" id="SSF101386">
    <property type="entry name" value="all-alpha NTP pyrophosphatases"/>
    <property type="match status" value="1"/>
</dbReference>
<evidence type="ECO:0000313" key="2">
    <source>
        <dbReference type="Proteomes" id="UP000261140"/>
    </source>
</evidence>
<dbReference type="RefSeq" id="WP_117505045.1">
    <property type="nucleotide sequence ID" value="NZ_QVEQ01000003.1"/>
</dbReference>
<organism evidence="1 2">
    <name type="scientific">Faecalibacterium prausnitzii</name>
    <dbReference type="NCBI Taxonomy" id="853"/>
    <lineage>
        <taxon>Bacteria</taxon>
        <taxon>Bacillati</taxon>
        <taxon>Bacillota</taxon>
        <taxon>Clostridia</taxon>
        <taxon>Eubacteriales</taxon>
        <taxon>Oscillospiraceae</taxon>
        <taxon>Faecalibacterium</taxon>
    </lineage>
</organism>
<evidence type="ECO:0000313" key="1">
    <source>
        <dbReference type="EMBL" id="RGB71841.1"/>
    </source>
</evidence>
<protein>
    <recommendedName>
        <fullName evidence="3">NTP pyrophosphohydrolase MazG putative catalytic core domain-containing protein</fullName>
    </recommendedName>
</protein>
<proteinExistence type="predicted"/>
<dbReference type="AlphaFoldDB" id="A0A3E2TAX2"/>
<evidence type="ECO:0008006" key="3">
    <source>
        <dbReference type="Google" id="ProtNLM"/>
    </source>
</evidence>
<reference evidence="1 2" key="1">
    <citation type="submission" date="2018-08" db="EMBL/GenBank/DDBJ databases">
        <title>A genome reference for cultivated species of the human gut microbiota.</title>
        <authorList>
            <person name="Zou Y."/>
            <person name="Xue W."/>
            <person name="Luo G."/>
        </authorList>
    </citation>
    <scope>NUCLEOTIDE SEQUENCE [LARGE SCALE GENOMIC DNA]</scope>
    <source>
        <strain evidence="1 2">AF36-11AT</strain>
    </source>
</reference>
<dbReference type="Proteomes" id="UP000261140">
    <property type="component" value="Unassembled WGS sequence"/>
</dbReference>
<sequence length="223" mass="25562">MTTDTPDGNYSQALNLFVRGEDGWVQMPSRSISLNDYMKQLIKAHNADIDTEGTPEEFDMTLCEHLFDGPETIEGLLAEHYTLSWALASLRDKLKHYEDARIPEIMPEGLQTIERAIGTYGKDAQLTKAVEEMSELTKALCKFKECKRKYDTPFNRETQEVCSNIEEEIADVFIMLVQLFAIFNIRELVNITKIVWDKLDRLKDNLDKEAAKKEGCKDVTPEC</sequence>
<name>A0A3E2TAX2_9FIRM</name>
<dbReference type="CDD" id="cd11539">
    <property type="entry name" value="NTP-PPase_u2"/>
    <property type="match status" value="1"/>
</dbReference>